<accession>A0A919UC84</accession>
<feature type="domain" description="PAS" evidence="10">
    <location>
        <begin position="139"/>
        <end position="203"/>
    </location>
</feature>
<evidence type="ECO:0000256" key="7">
    <source>
        <dbReference type="PROSITE-ProRule" id="PRU00169"/>
    </source>
</evidence>
<evidence type="ECO:0000256" key="1">
    <source>
        <dbReference type="ARBA" id="ARBA00000085"/>
    </source>
</evidence>
<evidence type="ECO:0000256" key="5">
    <source>
        <dbReference type="ARBA" id="ARBA00022777"/>
    </source>
</evidence>
<dbReference type="SUPFAM" id="SSF47384">
    <property type="entry name" value="Homodimeric domain of signal transducing histidine kinase"/>
    <property type="match status" value="1"/>
</dbReference>
<dbReference type="InterPro" id="IPR035965">
    <property type="entry name" value="PAS-like_dom_sf"/>
</dbReference>
<dbReference type="PANTHER" id="PTHR43065">
    <property type="entry name" value="SENSOR HISTIDINE KINASE"/>
    <property type="match status" value="1"/>
</dbReference>
<dbReference type="SUPFAM" id="SSF55874">
    <property type="entry name" value="ATPase domain of HSP90 chaperone/DNA topoisomerase II/histidine kinase"/>
    <property type="match status" value="1"/>
</dbReference>
<comment type="catalytic activity">
    <reaction evidence="1">
        <text>ATP + protein L-histidine = ADP + protein N-phospho-L-histidine.</text>
        <dbReference type="EC" id="2.7.13.3"/>
    </reaction>
</comment>
<keyword evidence="5" id="KW-0418">Kinase</keyword>
<dbReference type="InterPro" id="IPR000014">
    <property type="entry name" value="PAS"/>
</dbReference>
<dbReference type="InterPro" id="IPR003594">
    <property type="entry name" value="HATPase_dom"/>
</dbReference>
<dbReference type="EMBL" id="BONQ01000127">
    <property type="protein sequence ID" value="GIG50082.1"/>
    <property type="molecule type" value="Genomic_DNA"/>
</dbReference>
<evidence type="ECO:0000259" key="10">
    <source>
        <dbReference type="PROSITE" id="PS50112"/>
    </source>
</evidence>
<dbReference type="PANTHER" id="PTHR43065:SF42">
    <property type="entry name" value="TWO-COMPONENT SENSOR PPRA"/>
    <property type="match status" value="1"/>
</dbReference>
<dbReference type="Gene3D" id="3.40.50.2300">
    <property type="match status" value="2"/>
</dbReference>
<dbReference type="Gene3D" id="3.30.450.20">
    <property type="entry name" value="PAS domain"/>
    <property type="match status" value="1"/>
</dbReference>
<dbReference type="SUPFAM" id="SSF52172">
    <property type="entry name" value="CheY-like"/>
    <property type="match status" value="2"/>
</dbReference>
<evidence type="ECO:0000259" key="9">
    <source>
        <dbReference type="PROSITE" id="PS50110"/>
    </source>
</evidence>
<feature type="domain" description="PAC" evidence="11">
    <location>
        <begin position="212"/>
        <end position="264"/>
    </location>
</feature>
<keyword evidence="4 7" id="KW-0597">Phosphoprotein</keyword>
<dbReference type="InterPro" id="IPR005467">
    <property type="entry name" value="His_kinase_dom"/>
</dbReference>
<evidence type="ECO:0000313" key="12">
    <source>
        <dbReference type="EMBL" id="GIG50082.1"/>
    </source>
</evidence>
<dbReference type="InterPro" id="IPR001789">
    <property type="entry name" value="Sig_transdc_resp-reg_receiver"/>
</dbReference>
<dbReference type="GO" id="GO:0000155">
    <property type="term" value="F:phosphorelay sensor kinase activity"/>
    <property type="evidence" value="ECO:0007669"/>
    <property type="project" value="InterPro"/>
</dbReference>
<dbReference type="CDD" id="cd00130">
    <property type="entry name" value="PAS"/>
    <property type="match status" value="1"/>
</dbReference>
<dbReference type="PROSITE" id="PS50112">
    <property type="entry name" value="PAS"/>
    <property type="match status" value="1"/>
</dbReference>
<dbReference type="SUPFAM" id="SSF55785">
    <property type="entry name" value="PYP-like sensor domain (PAS domain)"/>
    <property type="match status" value="1"/>
</dbReference>
<dbReference type="NCBIfam" id="TIGR00229">
    <property type="entry name" value="sensory_box"/>
    <property type="match status" value="1"/>
</dbReference>
<dbReference type="InterPro" id="IPR011006">
    <property type="entry name" value="CheY-like_superfamily"/>
</dbReference>
<dbReference type="InterPro" id="IPR036890">
    <property type="entry name" value="HATPase_C_sf"/>
</dbReference>
<keyword evidence="6" id="KW-0902">Two-component regulatory system</keyword>
<dbReference type="PRINTS" id="PR00344">
    <property type="entry name" value="BCTRLSENSOR"/>
</dbReference>
<dbReference type="InterPro" id="IPR000700">
    <property type="entry name" value="PAS-assoc_C"/>
</dbReference>
<keyword evidence="5" id="KW-0808">Transferase</keyword>
<feature type="modified residue" description="4-aspartylphosphate" evidence="7">
    <location>
        <position position="56"/>
    </location>
</feature>
<keyword evidence="13" id="KW-1185">Reference proteome</keyword>
<dbReference type="AlphaFoldDB" id="A0A919UC84"/>
<gene>
    <name evidence="12" type="ORF">Dsi01nite_081230</name>
</gene>
<proteinExistence type="predicted"/>
<evidence type="ECO:0000259" key="8">
    <source>
        <dbReference type="PROSITE" id="PS50109"/>
    </source>
</evidence>
<dbReference type="Proteomes" id="UP000660611">
    <property type="component" value="Unassembled WGS sequence"/>
</dbReference>
<comment type="subcellular location">
    <subcellularLocation>
        <location evidence="2">Cell membrane</location>
    </subcellularLocation>
</comment>
<feature type="domain" description="Response regulatory" evidence="9">
    <location>
        <begin position="5"/>
        <end position="121"/>
    </location>
</feature>
<evidence type="ECO:0000256" key="6">
    <source>
        <dbReference type="ARBA" id="ARBA00023012"/>
    </source>
</evidence>
<dbReference type="CDD" id="cd00156">
    <property type="entry name" value="REC"/>
    <property type="match status" value="1"/>
</dbReference>
<dbReference type="SMART" id="SM00448">
    <property type="entry name" value="REC"/>
    <property type="match status" value="2"/>
</dbReference>
<dbReference type="PROSITE" id="PS50113">
    <property type="entry name" value="PAC"/>
    <property type="match status" value="1"/>
</dbReference>
<evidence type="ECO:0000256" key="3">
    <source>
        <dbReference type="ARBA" id="ARBA00012438"/>
    </source>
</evidence>
<feature type="modified residue" description="4-aspartylphosphate" evidence="7">
    <location>
        <position position="567"/>
    </location>
</feature>
<feature type="domain" description="Histidine kinase" evidence="8">
    <location>
        <begin position="277"/>
        <end position="494"/>
    </location>
</feature>
<evidence type="ECO:0000256" key="4">
    <source>
        <dbReference type="ARBA" id="ARBA00022553"/>
    </source>
</evidence>
<evidence type="ECO:0000313" key="13">
    <source>
        <dbReference type="Proteomes" id="UP000660611"/>
    </source>
</evidence>
<organism evidence="12 13">
    <name type="scientific">Dactylosporangium siamense</name>
    <dbReference type="NCBI Taxonomy" id="685454"/>
    <lineage>
        <taxon>Bacteria</taxon>
        <taxon>Bacillati</taxon>
        <taxon>Actinomycetota</taxon>
        <taxon>Actinomycetes</taxon>
        <taxon>Micromonosporales</taxon>
        <taxon>Micromonosporaceae</taxon>
        <taxon>Dactylosporangium</taxon>
    </lineage>
</organism>
<dbReference type="CDD" id="cd00082">
    <property type="entry name" value="HisKA"/>
    <property type="match status" value="1"/>
</dbReference>
<dbReference type="InterPro" id="IPR004358">
    <property type="entry name" value="Sig_transdc_His_kin-like_C"/>
</dbReference>
<evidence type="ECO:0000259" key="11">
    <source>
        <dbReference type="PROSITE" id="PS50113"/>
    </source>
</evidence>
<dbReference type="RefSeq" id="WP_203851729.1">
    <property type="nucleotide sequence ID" value="NZ_BAAAVW010000014.1"/>
</dbReference>
<feature type="domain" description="Response regulatory" evidence="9">
    <location>
        <begin position="516"/>
        <end position="631"/>
    </location>
</feature>
<dbReference type="SMART" id="SM00387">
    <property type="entry name" value="HATPase_c"/>
    <property type="match status" value="1"/>
</dbReference>
<dbReference type="InterPro" id="IPR003661">
    <property type="entry name" value="HisK_dim/P_dom"/>
</dbReference>
<comment type="caution">
    <text evidence="12">The sequence shown here is derived from an EMBL/GenBank/DDBJ whole genome shotgun (WGS) entry which is preliminary data.</text>
</comment>
<dbReference type="InterPro" id="IPR036097">
    <property type="entry name" value="HisK_dim/P_sf"/>
</dbReference>
<name>A0A919UC84_9ACTN</name>
<dbReference type="SMART" id="SM00388">
    <property type="entry name" value="HisKA"/>
    <property type="match status" value="1"/>
</dbReference>
<dbReference type="Gene3D" id="1.10.287.130">
    <property type="match status" value="1"/>
</dbReference>
<dbReference type="Pfam" id="PF00072">
    <property type="entry name" value="Response_reg"/>
    <property type="match status" value="2"/>
</dbReference>
<dbReference type="PROSITE" id="PS50110">
    <property type="entry name" value="RESPONSE_REGULATORY"/>
    <property type="match status" value="2"/>
</dbReference>
<dbReference type="Gene3D" id="3.30.565.10">
    <property type="entry name" value="Histidine kinase-like ATPase, C-terminal domain"/>
    <property type="match status" value="1"/>
</dbReference>
<dbReference type="EC" id="2.7.13.3" evidence="3"/>
<dbReference type="Pfam" id="PF02518">
    <property type="entry name" value="HATPase_c"/>
    <property type="match status" value="1"/>
</dbReference>
<evidence type="ECO:0000256" key="2">
    <source>
        <dbReference type="ARBA" id="ARBA00004236"/>
    </source>
</evidence>
<reference evidence="12" key="1">
    <citation type="submission" date="2021-01" db="EMBL/GenBank/DDBJ databases">
        <title>Whole genome shotgun sequence of Dactylosporangium siamense NBRC 106093.</title>
        <authorList>
            <person name="Komaki H."/>
            <person name="Tamura T."/>
        </authorList>
    </citation>
    <scope>NUCLEOTIDE SEQUENCE</scope>
    <source>
        <strain evidence="12">NBRC 106093</strain>
    </source>
</reference>
<protein>
    <recommendedName>
        <fullName evidence="3">histidine kinase</fullName>
        <ecNumber evidence="3">2.7.13.3</ecNumber>
    </recommendedName>
</protein>
<dbReference type="GO" id="GO:0005886">
    <property type="term" value="C:plasma membrane"/>
    <property type="evidence" value="ECO:0007669"/>
    <property type="project" value="UniProtKB-SubCell"/>
</dbReference>
<sequence length="638" mass="68898">MPQTRVLIVEDDPDDARLIVTRLHRGGLDLTVDIVTTAEQFRAALRQHPPDLVISDYNLPSFTAEEALRTLREHSGDAPFILVSGQVGEETAAAMMKAGASDFVLKDRSSRLVPAVQRELRDADERRQRRAAEAALRESEQRFRLLAEHSIDIIFRFRLQPDRRLEYISPAITVITGHDPAEVCADPSLLVGIVDEEDREAFKTSWLLPRARPLVVRAHHPDGRQLWIEQRAILIAGGDGTPIAVEGTLRDVTEQQRLDHELRQAERLDSLGHLAGGIAHDFNNLLAIITAYASDITDALGPAHPSQPDILRISHAAERAAALTRQLLIFSRLEPSQPEVLDLNQVVADTEQLLQRTIGEDITFTTDLDPDLPPVTIDRSKLEQVIVNLVVNARAAMTEGGRLAVTTTRVMPLAPGVSGAGTVSLTVTDTGCGMPADVVARAFEPFFTTKGPGNGTGLGLATAYGVITEAGGDIHIDSLPGRGTTITVLLPSAELPDTAAAAGTAVPASTGEPGGHVLVVEDDEDVRDIVVRILTRAGYRVTAPASATAALELCADPAFTVDALLTDVIMPDIAGPQLANAARLLRPQLPVLYMSGYTAGNLPGGRTLTDDPLLRKPFTTDELLHQLRQVLHRTRTLS</sequence>
<dbReference type="PROSITE" id="PS50109">
    <property type="entry name" value="HIS_KIN"/>
    <property type="match status" value="1"/>
</dbReference>